<evidence type="ECO:0000313" key="1">
    <source>
        <dbReference type="EMBL" id="JAR88885.1"/>
    </source>
</evidence>
<proteinExistence type="predicted"/>
<dbReference type="EMBL" id="GEGO01006519">
    <property type="protein sequence ID" value="JAR88885.1"/>
    <property type="molecule type" value="Transcribed_RNA"/>
</dbReference>
<dbReference type="AlphaFoldDB" id="A0A147BEZ7"/>
<name>A0A147BEZ7_IXORI</name>
<evidence type="ECO:0008006" key="2">
    <source>
        <dbReference type="Google" id="ProtNLM"/>
    </source>
</evidence>
<dbReference type="PANTHER" id="PTHR34153">
    <property type="entry name" value="SI:CH211-262H13.3-RELATED-RELATED"/>
    <property type="match status" value="1"/>
</dbReference>
<reference evidence="1" key="1">
    <citation type="journal article" date="2018" name="PLoS Negl. Trop. Dis.">
        <title>Sialome diversity of ticks revealed by RNAseq of single tick salivary glands.</title>
        <authorList>
            <person name="Perner J."/>
            <person name="Kropackova S."/>
            <person name="Kopacek P."/>
            <person name="Ribeiro J.M."/>
        </authorList>
    </citation>
    <scope>NUCLEOTIDE SEQUENCE</scope>
    <source>
        <strain evidence="1">Siblings of single egg batch collected in Ceske Budejovice</strain>
        <tissue evidence="1">Salivary glands</tissue>
    </source>
</reference>
<organism evidence="1">
    <name type="scientific">Ixodes ricinus</name>
    <name type="common">Common tick</name>
    <name type="synonym">Acarus ricinus</name>
    <dbReference type="NCBI Taxonomy" id="34613"/>
    <lineage>
        <taxon>Eukaryota</taxon>
        <taxon>Metazoa</taxon>
        <taxon>Ecdysozoa</taxon>
        <taxon>Arthropoda</taxon>
        <taxon>Chelicerata</taxon>
        <taxon>Arachnida</taxon>
        <taxon>Acari</taxon>
        <taxon>Parasitiformes</taxon>
        <taxon>Ixodida</taxon>
        <taxon>Ixodoidea</taxon>
        <taxon>Ixodidae</taxon>
        <taxon>Ixodinae</taxon>
        <taxon>Ixodes</taxon>
    </lineage>
</organism>
<protein>
    <recommendedName>
        <fullName evidence="2">DUF4806 domain-containing protein</fullName>
    </recommendedName>
</protein>
<sequence length="182" mass="20533">VLAFMERILCVMNSIKLTQQTHTQLLVELRTNVELPGTNSQGLPDLPFMTLRDLLEWDDEIKKNKEEQLRMKKHMIVQGGNDVKEKTTRILKSLLTWKVAMQITWFGTKGKRKFTELNICKLLCSTLVNCDGSVAENIKQATLKDIEKAGMSWFRHATERAAGEDRALAATRSPTAADAGTD</sequence>
<feature type="non-terminal residue" evidence="1">
    <location>
        <position position="1"/>
    </location>
</feature>
<dbReference type="PANTHER" id="PTHR34153:SF2">
    <property type="entry name" value="SI:CH211-262H13.3-RELATED"/>
    <property type="match status" value="1"/>
</dbReference>
<accession>A0A147BEZ7</accession>